<dbReference type="Proteomes" id="UP000003598">
    <property type="component" value="Unassembled WGS sequence"/>
</dbReference>
<accession>G5SQG6</accession>
<dbReference type="STRING" id="762968.HMPREF9441_01604"/>
<protein>
    <submittedName>
        <fullName evidence="1">Uncharacterized protein</fullName>
    </submittedName>
</protein>
<gene>
    <name evidence="1" type="ORF">HMPREF9441_01604</name>
</gene>
<proteinExistence type="predicted"/>
<dbReference type="AlphaFoldDB" id="G5SQG6"/>
<keyword evidence="2" id="KW-1185">Reference proteome</keyword>
<dbReference type="HOGENOM" id="CLU_3186788_0_0_10"/>
<name>G5SQG6_9BACT</name>
<dbReference type="EMBL" id="AFFY01000022">
    <property type="protein sequence ID" value="EHH00369.1"/>
    <property type="molecule type" value="Genomic_DNA"/>
</dbReference>
<organism evidence="1 2">
    <name type="scientific">Paraprevotella clara YIT 11840</name>
    <dbReference type="NCBI Taxonomy" id="762968"/>
    <lineage>
        <taxon>Bacteria</taxon>
        <taxon>Pseudomonadati</taxon>
        <taxon>Bacteroidota</taxon>
        <taxon>Bacteroidia</taxon>
        <taxon>Bacteroidales</taxon>
        <taxon>Prevotellaceae</taxon>
        <taxon>Paraprevotella</taxon>
    </lineage>
</organism>
<reference evidence="1 2" key="1">
    <citation type="submission" date="2011-03" db="EMBL/GenBank/DDBJ databases">
        <authorList>
            <person name="Weinstock G."/>
            <person name="Sodergren E."/>
            <person name="Clifton S."/>
            <person name="Fulton L."/>
            <person name="Fulton B."/>
            <person name="Courtney L."/>
            <person name="Fronick C."/>
            <person name="Harrison M."/>
            <person name="Strong C."/>
            <person name="Farmer C."/>
            <person name="Delahaunty K."/>
            <person name="Markovic C."/>
            <person name="Hall O."/>
            <person name="Minx P."/>
            <person name="Tomlinson C."/>
            <person name="Mitreva M."/>
            <person name="Hou S."/>
            <person name="Chen J."/>
            <person name="Wollam A."/>
            <person name="Pepin K.H."/>
            <person name="Johnson M."/>
            <person name="Bhonagiri V."/>
            <person name="Zhang X."/>
            <person name="Suruliraj S."/>
            <person name="Warren W."/>
            <person name="Chinwalla A."/>
            <person name="Mardis E.R."/>
            <person name="Wilson R.K."/>
        </authorList>
    </citation>
    <scope>NUCLEOTIDE SEQUENCE [LARGE SCALE GENOMIC DNA]</scope>
    <source>
        <strain evidence="1 2">YIT 11840</strain>
    </source>
</reference>
<evidence type="ECO:0000313" key="2">
    <source>
        <dbReference type="Proteomes" id="UP000003598"/>
    </source>
</evidence>
<comment type="caution">
    <text evidence="1">The sequence shown here is derived from an EMBL/GenBank/DDBJ whole genome shotgun (WGS) entry which is preliminary data.</text>
</comment>
<sequence>MTVHLIIYKPSRTSRLWLKKSFSKNPTKHLQFQIKCVPLHRFRKGT</sequence>
<evidence type="ECO:0000313" key="1">
    <source>
        <dbReference type="EMBL" id="EHH00369.1"/>
    </source>
</evidence>